<organism evidence="1">
    <name type="scientific">Rhizophora mucronata</name>
    <name type="common">Asiatic mangrove</name>
    <dbReference type="NCBI Taxonomy" id="61149"/>
    <lineage>
        <taxon>Eukaryota</taxon>
        <taxon>Viridiplantae</taxon>
        <taxon>Streptophyta</taxon>
        <taxon>Embryophyta</taxon>
        <taxon>Tracheophyta</taxon>
        <taxon>Spermatophyta</taxon>
        <taxon>Magnoliopsida</taxon>
        <taxon>eudicotyledons</taxon>
        <taxon>Gunneridae</taxon>
        <taxon>Pentapetalae</taxon>
        <taxon>rosids</taxon>
        <taxon>fabids</taxon>
        <taxon>Malpighiales</taxon>
        <taxon>Rhizophoraceae</taxon>
        <taxon>Rhizophora</taxon>
    </lineage>
</organism>
<accession>A0A2P2QP81</accession>
<dbReference type="EMBL" id="GGEC01088335">
    <property type="protein sequence ID" value="MBX68819.1"/>
    <property type="molecule type" value="Transcribed_RNA"/>
</dbReference>
<evidence type="ECO:0000313" key="1">
    <source>
        <dbReference type="EMBL" id="MBX68819.1"/>
    </source>
</evidence>
<protein>
    <submittedName>
        <fullName evidence="1">Uncharacterized protein</fullName>
    </submittedName>
</protein>
<proteinExistence type="predicted"/>
<reference evidence="1" key="1">
    <citation type="submission" date="2018-02" db="EMBL/GenBank/DDBJ databases">
        <title>Rhizophora mucronata_Transcriptome.</title>
        <authorList>
            <person name="Meera S.P."/>
            <person name="Sreeshan A."/>
            <person name="Augustine A."/>
        </authorList>
    </citation>
    <scope>NUCLEOTIDE SEQUENCE</scope>
    <source>
        <tissue evidence="1">Leaf</tissue>
    </source>
</reference>
<name>A0A2P2QP81_RHIMU</name>
<dbReference type="AlphaFoldDB" id="A0A2P2QP81"/>
<sequence length="55" mass="5921">MRGIALETAPSTAGLALSAPRQVPHKAQIVAEVRGPHLAVKRPLDWNWNPARGIT</sequence>